<name>A0A8S5QM56_9CAUD</name>
<proteinExistence type="predicted"/>
<reference evidence="1" key="1">
    <citation type="journal article" date="2021" name="Proc. Natl. Acad. Sci. U.S.A.">
        <title>A Catalog of Tens of Thousands of Viruses from Human Metagenomes Reveals Hidden Associations with Chronic Diseases.</title>
        <authorList>
            <person name="Tisza M.J."/>
            <person name="Buck C.B."/>
        </authorList>
    </citation>
    <scope>NUCLEOTIDE SEQUENCE</scope>
    <source>
        <strain evidence="1">CtAvf12</strain>
    </source>
</reference>
<protein>
    <submittedName>
        <fullName evidence="1">Hydrogenase/urease nickel incorporation protein</fullName>
    </submittedName>
</protein>
<dbReference type="EMBL" id="BK015682">
    <property type="protein sequence ID" value="DAE19676.1"/>
    <property type="molecule type" value="Genomic_DNA"/>
</dbReference>
<organism evidence="1">
    <name type="scientific">Siphoviridae sp. ctAvf12</name>
    <dbReference type="NCBI Taxonomy" id="2826185"/>
    <lineage>
        <taxon>Viruses</taxon>
        <taxon>Duplodnaviria</taxon>
        <taxon>Heunggongvirae</taxon>
        <taxon>Uroviricota</taxon>
        <taxon>Caudoviricetes</taxon>
    </lineage>
</organism>
<accession>A0A8S5QM56</accession>
<evidence type="ECO:0000313" key="1">
    <source>
        <dbReference type="EMBL" id="DAE19676.1"/>
    </source>
</evidence>
<sequence>MMPPSRTVSRCFMRISDDERKRAVAELREASTGAYRHVDSLDVIANSIGVEVDGKFSHEVENETYAALADLIDRPTCHLVEDEDGRTACSECGCTALYLLDATYCPDCGSIIERPW</sequence>